<proteinExistence type="predicted"/>
<dbReference type="Proteomes" id="UP001482620">
    <property type="component" value="Unassembled WGS sequence"/>
</dbReference>
<name>A0ABV0TN15_9TELE</name>
<sequence>MEATDQTERKFRPNAMEDHHIGQWCVVHYDDEPYSGIILQLVEDNIQVKCMHRNGLKFFWPSPRDDVSRYSDQIMCLIPEPRAVNKRSVQIEQQFWEFIMGKLDK</sequence>
<accession>A0ABV0TN15</accession>
<evidence type="ECO:0000313" key="2">
    <source>
        <dbReference type="Proteomes" id="UP001482620"/>
    </source>
</evidence>
<dbReference type="EMBL" id="JAHRIQ010039231">
    <property type="protein sequence ID" value="MEQ2234285.1"/>
    <property type="molecule type" value="Genomic_DNA"/>
</dbReference>
<comment type="caution">
    <text evidence="1">The sequence shown here is derived from an EMBL/GenBank/DDBJ whole genome shotgun (WGS) entry which is preliminary data.</text>
</comment>
<keyword evidence="2" id="KW-1185">Reference proteome</keyword>
<reference evidence="1 2" key="1">
    <citation type="submission" date="2021-06" db="EMBL/GenBank/DDBJ databases">
        <authorList>
            <person name="Palmer J.M."/>
        </authorList>
    </citation>
    <scope>NUCLEOTIDE SEQUENCE [LARGE SCALE GENOMIC DNA]</scope>
    <source>
        <strain evidence="2">if_2019</strain>
        <tissue evidence="1">Muscle</tissue>
    </source>
</reference>
<organism evidence="1 2">
    <name type="scientific">Ilyodon furcidens</name>
    <name type="common">goldbreast splitfin</name>
    <dbReference type="NCBI Taxonomy" id="33524"/>
    <lineage>
        <taxon>Eukaryota</taxon>
        <taxon>Metazoa</taxon>
        <taxon>Chordata</taxon>
        <taxon>Craniata</taxon>
        <taxon>Vertebrata</taxon>
        <taxon>Euteleostomi</taxon>
        <taxon>Actinopterygii</taxon>
        <taxon>Neopterygii</taxon>
        <taxon>Teleostei</taxon>
        <taxon>Neoteleostei</taxon>
        <taxon>Acanthomorphata</taxon>
        <taxon>Ovalentaria</taxon>
        <taxon>Atherinomorphae</taxon>
        <taxon>Cyprinodontiformes</taxon>
        <taxon>Goodeidae</taxon>
        <taxon>Ilyodon</taxon>
    </lineage>
</organism>
<protein>
    <submittedName>
        <fullName evidence="1">Uncharacterized protein</fullName>
    </submittedName>
</protein>
<evidence type="ECO:0000313" key="1">
    <source>
        <dbReference type="EMBL" id="MEQ2234285.1"/>
    </source>
</evidence>
<gene>
    <name evidence="1" type="ORF">ILYODFUR_030326</name>
</gene>